<sequence length="141" mass="16233">MSSHQQRNDGRRDHSLDKGMVQGPWLTLRGYIYSSNMSTGEEHSIISNGIYQVIKNPTGIYKSRPYIYIGKSEKGMYLASLKTDYCLSIWVLNESCGEFKWVLKHQNNLKPLLLCLNHSKQMVNHRLEIISNGILMMIITL</sequence>
<evidence type="ECO:0000313" key="1">
    <source>
        <dbReference type="EnsemblPlants" id="OMERI03G24590.1"/>
    </source>
</evidence>
<reference evidence="1" key="1">
    <citation type="submission" date="2015-04" db="UniProtKB">
        <authorList>
            <consortium name="EnsemblPlants"/>
        </authorList>
    </citation>
    <scope>IDENTIFICATION</scope>
</reference>
<accession>A0A0E0D433</accession>
<dbReference type="PANTHER" id="PTHR34591">
    <property type="entry name" value="OS03G0653100 PROTEIN-RELATED"/>
    <property type="match status" value="1"/>
</dbReference>
<dbReference type="STRING" id="40149.A0A0E0D433"/>
<proteinExistence type="predicted"/>
<dbReference type="Proteomes" id="UP000008021">
    <property type="component" value="Chromosome 3"/>
</dbReference>
<dbReference type="AlphaFoldDB" id="A0A0E0D433"/>
<keyword evidence="2" id="KW-1185">Reference proteome</keyword>
<organism evidence="1">
    <name type="scientific">Oryza meridionalis</name>
    <dbReference type="NCBI Taxonomy" id="40149"/>
    <lineage>
        <taxon>Eukaryota</taxon>
        <taxon>Viridiplantae</taxon>
        <taxon>Streptophyta</taxon>
        <taxon>Embryophyta</taxon>
        <taxon>Tracheophyta</taxon>
        <taxon>Spermatophyta</taxon>
        <taxon>Magnoliopsida</taxon>
        <taxon>Liliopsida</taxon>
        <taxon>Poales</taxon>
        <taxon>Poaceae</taxon>
        <taxon>BOP clade</taxon>
        <taxon>Oryzoideae</taxon>
        <taxon>Oryzeae</taxon>
        <taxon>Oryzinae</taxon>
        <taxon>Oryza</taxon>
    </lineage>
</organism>
<reference evidence="1" key="2">
    <citation type="submission" date="2018-05" db="EMBL/GenBank/DDBJ databases">
        <title>OmerRS3 (Oryza meridionalis Reference Sequence Version 3).</title>
        <authorList>
            <person name="Zhang J."/>
            <person name="Kudrna D."/>
            <person name="Lee S."/>
            <person name="Talag J."/>
            <person name="Welchert J."/>
            <person name="Wing R.A."/>
        </authorList>
    </citation>
    <scope>NUCLEOTIDE SEQUENCE [LARGE SCALE GENOMIC DNA]</scope>
    <source>
        <strain evidence="1">cv. OR44</strain>
    </source>
</reference>
<dbReference type="Gramene" id="OMERI03G24590.1">
    <property type="protein sequence ID" value="OMERI03G24590.1"/>
    <property type="gene ID" value="OMERI03G24590"/>
</dbReference>
<evidence type="ECO:0000313" key="2">
    <source>
        <dbReference type="Proteomes" id="UP000008021"/>
    </source>
</evidence>
<protein>
    <submittedName>
        <fullName evidence="1">Uncharacterized protein</fullName>
    </submittedName>
</protein>
<dbReference type="HOGENOM" id="CLU_1828389_0_0_1"/>
<name>A0A0E0D433_9ORYZ</name>
<dbReference type="EnsemblPlants" id="OMERI03G24590.1">
    <property type="protein sequence ID" value="OMERI03G24590.1"/>
    <property type="gene ID" value="OMERI03G24590"/>
</dbReference>